<keyword evidence="4" id="KW-0808">Transferase</keyword>
<dbReference type="Pfam" id="PF00512">
    <property type="entry name" value="HisKA"/>
    <property type="match status" value="1"/>
</dbReference>
<dbReference type="Pfam" id="PF08447">
    <property type="entry name" value="PAS_3"/>
    <property type="match status" value="1"/>
</dbReference>
<name>A0ABW4EHV8_9RHOB</name>
<dbReference type="CDD" id="cd00082">
    <property type="entry name" value="HisKA"/>
    <property type="match status" value="1"/>
</dbReference>
<evidence type="ECO:0000256" key="4">
    <source>
        <dbReference type="ARBA" id="ARBA00022679"/>
    </source>
</evidence>
<feature type="domain" description="Histidine kinase" evidence="8">
    <location>
        <begin position="404"/>
        <end position="618"/>
    </location>
</feature>
<evidence type="ECO:0000256" key="7">
    <source>
        <dbReference type="SAM" id="MobiDB-lite"/>
    </source>
</evidence>
<dbReference type="InterPro" id="IPR036097">
    <property type="entry name" value="HisK_dim/P_sf"/>
</dbReference>
<dbReference type="Gene3D" id="3.30.565.10">
    <property type="entry name" value="Histidine kinase-like ATPase, C-terminal domain"/>
    <property type="match status" value="1"/>
</dbReference>
<dbReference type="InterPro" id="IPR003594">
    <property type="entry name" value="HATPase_dom"/>
</dbReference>
<evidence type="ECO:0000259" key="11">
    <source>
        <dbReference type="PROSITE" id="PS50113"/>
    </source>
</evidence>
<reference evidence="13" key="1">
    <citation type="journal article" date="2019" name="Int. J. Syst. Evol. Microbiol.">
        <title>The Global Catalogue of Microorganisms (GCM) 10K type strain sequencing project: providing services to taxonomists for standard genome sequencing and annotation.</title>
        <authorList>
            <consortium name="The Broad Institute Genomics Platform"/>
            <consortium name="The Broad Institute Genome Sequencing Center for Infectious Disease"/>
            <person name="Wu L."/>
            <person name="Ma J."/>
        </authorList>
    </citation>
    <scope>NUCLEOTIDE SEQUENCE [LARGE SCALE GENOMIC DNA]</scope>
    <source>
        <strain evidence="13">CGMCC 1.12477</strain>
    </source>
</reference>
<feature type="modified residue" description="4-aspartylphosphate" evidence="6">
    <location>
        <position position="690"/>
    </location>
</feature>
<comment type="catalytic activity">
    <reaction evidence="1">
        <text>ATP + protein L-histidine = ADP + protein N-phospho-L-histidine.</text>
        <dbReference type="EC" id="2.7.13.3"/>
    </reaction>
</comment>
<dbReference type="SMART" id="SM00448">
    <property type="entry name" value="REC"/>
    <property type="match status" value="1"/>
</dbReference>
<dbReference type="PROSITE" id="PS50113">
    <property type="entry name" value="PAC"/>
    <property type="match status" value="1"/>
</dbReference>
<evidence type="ECO:0000256" key="1">
    <source>
        <dbReference type="ARBA" id="ARBA00000085"/>
    </source>
</evidence>
<dbReference type="PRINTS" id="PR00344">
    <property type="entry name" value="BCTRLSENSOR"/>
</dbReference>
<evidence type="ECO:0000256" key="2">
    <source>
        <dbReference type="ARBA" id="ARBA00012438"/>
    </source>
</evidence>
<dbReference type="Pfam" id="PF00072">
    <property type="entry name" value="Response_reg"/>
    <property type="match status" value="1"/>
</dbReference>
<dbReference type="Proteomes" id="UP001597186">
    <property type="component" value="Unassembled WGS sequence"/>
</dbReference>
<dbReference type="SMART" id="SM00086">
    <property type="entry name" value="PAC"/>
    <property type="match status" value="2"/>
</dbReference>
<organism evidence="12 13">
    <name type="scientific">Lacimonas salitolerans</name>
    <dbReference type="NCBI Taxonomy" id="1323750"/>
    <lineage>
        <taxon>Bacteria</taxon>
        <taxon>Pseudomonadati</taxon>
        <taxon>Pseudomonadota</taxon>
        <taxon>Alphaproteobacteria</taxon>
        <taxon>Rhodobacterales</taxon>
        <taxon>Paracoccaceae</taxon>
        <taxon>Lacimonas</taxon>
    </lineage>
</organism>
<dbReference type="InterPro" id="IPR035965">
    <property type="entry name" value="PAS-like_dom_sf"/>
</dbReference>
<feature type="domain" description="Response regulatory" evidence="9">
    <location>
        <begin position="641"/>
        <end position="755"/>
    </location>
</feature>
<dbReference type="EC" id="2.7.13.3" evidence="2"/>
<dbReference type="NCBIfam" id="TIGR00229">
    <property type="entry name" value="sensory_box"/>
    <property type="match status" value="2"/>
</dbReference>
<dbReference type="SMART" id="SM00387">
    <property type="entry name" value="HATPase_c"/>
    <property type="match status" value="1"/>
</dbReference>
<evidence type="ECO:0000259" key="8">
    <source>
        <dbReference type="PROSITE" id="PS50109"/>
    </source>
</evidence>
<dbReference type="InterPro" id="IPR036890">
    <property type="entry name" value="HATPase_C_sf"/>
</dbReference>
<dbReference type="SUPFAM" id="SSF55874">
    <property type="entry name" value="ATPase domain of HSP90 chaperone/DNA topoisomerase II/histidine kinase"/>
    <property type="match status" value="1"/>
</dbReference>
<dbReference type="Gene3D" id="3.40.50.2300">
    <property type="match status" value="1"/>
</dbReference>
<dbReference type="PANTHER" id="PTHR43047:SF62">
    <property type="entry name" value="SENSOR HISTIDINE KINASE DPIB"/>
    <property type="match status" value="1"/>
</dbReference>
<dbReference type="CDD" id="cd00075">
    <property type="entry name" value="HATPase"/>
    <property type="match status" value="1"/>
</dbReference>
<dbReference type="Gene3D" id="1.10.287.130">
    <property type="match status" value="1"/>
</dbReference>
<dbReference type="InterPro" id="IPR003661">
    <property type="entry name" value="HisK_dim/P_dom"/>
</dbReference>
<evidence type="ECO:0000259" key="9">
    <source>
        <dbReference type="PROSITE" id="PS50110"/>
    </source>
</evidence>
<feature type="compositionally biased region" description="Low complexity" evidence="7">
    <location>
        <begin position="762"/>
        <end position="772"/>
    </location>
</feature>
<dbReference type="Pfam" id="PF00989">
    <property type="entry name" value="PAS"/>
    <property type="match status" value="1"/>
</dbReference>
<keyword evidence="12" id="KW-0547">Nucleotide-binding</keyword>
<dbReference type="PANTHER" id="PTHR43047">
    <property type="entry name" value="TWO-COMPONENT HISTIDINE PROTEIN KINASE"/>
    <property type="match status" value="1"/>
</dbReference>
<dbReference type="EMBL" id="JBHUDD010000053">
    <property type="protein sequence ID" value="MFD1509594.1"/>
    <property type="molecule type" value="Genomic_DNA"/>
</dbReference>
<dbReference type="PROSITE" id="PS50112">
    <property type="entry name" value="PAS"/>
    <property type="match status" value="1"/>
</dbReference>
<keyword evidence="12" id="KW-0067">ATP-binding</keyword>
<dbReference type="InterPro" id="IPR005467">
    <property type="entry name" value="His_kinase_dom"/>
</dbReference>
<dbReference type="InterPro" id="IPR036641">
    <property type="entry name" value="HPT_dom_sf"/>
</dbReference>
<dbReference type="CDD" id="cd00130">
    <property type="entry name" value="PAS"/>
    <property type="match status" value="2"/>
</dbReference>
<dbReference type="PROSITE" id="PS50109">
    <property type="entry name" value="HIS_KIN"/>
    <property type="match status" value="1"/>
</dbReference>
<evidence type="ECO:0000259" key="10">
    <source>
        <dbReference type="PROSITE" id="PS50112"/>
    </source>
</evidence>
<evidence type="ECO:0000313" key="12">
    <source>
        <dbReference type="EMBL" id="MFD1509594.1"/>
    </source>
</evidence>
<dbReference type="SUPFAM" id="SSF47384">
    <property type="entry name" value="Homodimeric domain of signal transducing histidine kinase"/>
    <property type="match status" value="1"/>
</dbReference>
<feature type="domain" description="PAC" evidence="11">
    <location>
        <begin position="204"/>
        <end position="256"/>
    </location>
</feature>
<protein>
    <recommendedName>
        <fullName evidence="2">histidine kinase</fullName>
        <ecNumber evidence="2">2.7.13.3</ecNumber>
    </recommendedName>
</protein>
<dbReference type="InterPro" id="IPR000014">
    <property type="entry name" value="PAS"/>
</dbReference>
<evidence type="ECO:0000256" key="3">
    <source>
        <dbReference type="ARBA" id="ARBA00022553"/>
    </source>
</evidence>
<dbReference type="SUPFAM" id="SSF47226">
    <property type="entry name" value="Histidine-containing phosphotransfer domain, HPT domain"/>
    <property type="match status" value="1"/>
</dbReference>
<proteinExistence type="predicted"/>
<evidence type="ECO:0000313" key="13">
    <source>
        <dbReference type="Proteomes" id="UP001597186"/>
    </source>
</evidence>
<dbReference type="Gene3D" id="3.30.450.20">
    <property type="entry name" value="PAS domain"/>
    <property type="match status" value="2"/>
</dbReference>
<feature type="region of interest" description="Disordered" evidence="7">
    <location>
        <begin position="756"/>
        <end position="778"/>
    </location>
</feature>
<dbReference type="SMART" id="SM00388">
    <property type="entry name" value="HisKA"/>
    <property type="match status" value="1"/>
</dbReference>
<dbReference type="PROSITE" id="PS50110">
    <property type="entry name" value="RESPONSE_REGULATORY"/>
    <property type="match status" value="1"/>
</dbReference>
<dbReference type="SUPFAM" id="SSF55785">
    <property type="entry name" value="PYP-like sensor domain (PAS domain)"/>
    <property type="match status" value="2"/>
</dbReference>
<dbReference type="InterPro" id="IPR001789">
    <property type="entry name" value="Sig_transdc_resp-reg_receiver"/>
</dbReference>
<keyword evidence="5" id="KW-0418">Kinase</keyword>
<dbReference type="InterPro" id="IPR000700">
    <property type="entry name" value="PAS-assoc_C"/>
</dbReference>
<dbReference type="InterPro" id="IPR011006">
    <property type="entry name" value="CheY-like_superfamily"/>
</dbReference>
<dbReference type="InterPro" id="IPR001610">
    <property type="entry name" value="PAC"/>
</dbReference>
<gene>
    <name evidence="12" type="ORF">ACFTOW_09290</name>
</gene>
<accession>A0ABW4EHV8</accession>
<keyword evidence="3 6" id="KW-0597">Phosphoprotein</keyword>
<dbReference type="GO" id="GO:0005524">
    <property type="term" value="F:ATP binding"/>
    <property type="evidence" value="ECO:0007669"/>
    <property type="project" value="UniProtKB-KW"/>
</dbReference>
<dbReference type="InterPro" id="IPR013767">
    <property type="entry name" value="PAS_fold"/>
</dbReference>
<dbReference type="SUPFAM" id="SSF52172">
    <property type="entry name" value="CheY-like"/>
    <property type="match status" value="1"/>
</dbReference>
<dbReference type="InterPro" id="IPR013655">
    <property type="entry name" value="PAS_fold_3"/>
</dbReference>
<dbReference type="InterPro" id="IPR004358">
    <property type="entry name" value="Sig_transdc_His_kin-like_C"/>
</dbReference>
<comment type="caution">
    <text evidence="12">The sequence shown here is derived from an EMBL/GenBank/DDBJ whole genome shotgun (WGS) entry which is preliminary data.</text>
</comment>
<keyword evidence="13" id="KW-1185">Reference proteome</keyword>
<evidence type="ECO:0000256" key="6">
    <source>
        <dbReference type="PROSITE-ProRule" id="PRU00169"/>
    </source>
</evidence>
<dbReference type="Pfam" id="PF02518">
    <property type="entry name" value="HATPase_c"/>
    <property type="match status" value="1"/>
</dbReference>
<dbReference type="RefSeq" id="WP_379914915.1">
    <property type="nucleotide sequence ID" value="NZ_JBHUDD010000053.1"/>
</dbReference>
<feature type="domain" description="PAS" evidence="10">
    <location>
        <begin position="128"/>
        <end position="200"/>
    </location>
</feature>
<evidence type="ECO:0000256" key="5">
    <source>
        <dbReference type="ARBA" id="ARBA00022777"/>
    </source>
</evidence>
<sequence>MKGSDCLVLDTGTAPEGMRFARDTLAGHVVPADVSLSDLQGCNTQPGAEMGVLIVPFGQGCNLDPVARAVARCRAQGVHIAVLGLAADNAQAAQVPLGDLFDMLVSMDWAAASEIIRRFVDNRRTDLQNRALKTFLEESVDGYWMWHVESDVVEWSRRTSDMVGLPHEKAPTKRDELAALVHPSDHDRVKQAINNHLELGTPYKNIELRFHLGDNRYGHFLANGQALRDDEGKPIIIVGSLTDRTLMQQVERQLEDTQRRFTVLFHHMNDAAILADAVTGTILEANQPAERLWGKPIAELVGMHQSELHPPRVSDQVRQGFADHVAALMRNKRDTTHAPILCADGTELLAEISGSLIEIDGQTAILGVFRDISDRVRIEHEARARDAQIQLSSHMATMGTMAAGVAHEINNPLTYVLGNLERIEDLLRRDGTATPEIAEALEGAATGGRYVREIVADLKAISRVDGSENACDPAEVIRIASRMAMSDLRHRAQLDMALGQVPHVPIAPGRLSQVMLNLLSNAAHAFQSEDRGQNGIGIDVSAAGDRVRIVVEDNGVGIPPDDLARLFEPFFTRRGESGGTGLGLPICRRILAEADGTLEITSTPGQGTRVEITLPALADRGEAGTVAQAAARRAAGAARPRVMVVDDDVLVTTLVARMLEDAFDITVFNDARRALEALRAGQGCDIILCDIMMPDMDGPAFCTAVGPDGPPFLFLTGGAVTAHSIAFERRMASEGRLMHKPFDTSDLRRKLQHMVRGGAGASGPRASGPTAGLDAAGRPEPDILSELEALLGRAGVCRQMETLAAQVQGLADGIPGLSPEALAAEAHRVAGAADVMGLRVIGGQLRGCQQAAARGDLACAREAMEAVRPMLRAFKRFVSGYCPGGSGHLAGPRA</sequence>
<dbReference type="SMART" id="SM00091">
    <property type="entry name" value="PAS"/>
    <property type="match status" value="2"/>
</dbReference>